<dbReference type="OrthoDB" id="5429634at2759"/>
<dbReference type="RefSeq" id="XP_024738059.1">
    <property type="nucleotide sequence ID" value="XM_024888450.1"/>
</dbReference>
<dbReference type="Pfam" id="PF20163">
    <property type="entry name" value="DUF6536"/>
    <property type="match status" value="1"/>
</dbReference>
<evidence type="ECO:0000313" key="4">
    <source>
        <dbReference type="Proteomes" id="UP000235371"/>
    </source>
</evidence>
<sequence length="505" mass="55986">MATQNTAERAASLISINVVPVAVSPSKDDTNGVATSAPPNGTSTVIFSENGKADGKEIKLPLPPFGTVELLAPWFPKVIEDETHAITFRTKRKRRTVVLWTCFTLAFLVFATNLILSLLAWTRLGTIANGVATIAHEDCALVAKYDTALHVLINILSSLLLGASNLSLQLVVAPTREEVDAAHAKGIWLDIGVPSFRNLRHISRWNLSIWVCLVASSVPIHFLYNSVVFSSTTSNITAWVVAHESYLNDVHWDNSTLNGYSTIQNGTLEWNETAGTTHYFTLVSFIHNNYISNPSTYANVSNYECIKRSMNGLTWRPNTILISSDPVKRFDNSSSVLDFGVSILAGDPSGYQGLCQGTQNYSCKSFNSVPPSAVDNWIFGDYQSSIRYCLVETEGTIKDLTALCYLQCTPSILLAVTLFNGIKCLCILFIIRSRSHSLCTLGDAIHSFLRKPDSATKHLGAVSKYCIEHSDDWHECTSQRIEWQARDVRWFRAASIRRWMFTMIA</sequence>
<organism evidence="3 4">
    <name type="scientific">Hyaloscypha bicolor E</name>
    <dbReference type="NCBI Taxonomy" id="1095630"/>
    <lineage>
        <taxon>Eukaryota</taxon>
        <taxon>Fungi</taxon>
        <taxon>Dikarya</taxon>
        <taxon>Ascomycota</taxon>
        <taxon>Pezizomycotina</taxon>
        <taxon>Leotiomycetes</taxon>
        <taxon>Helotiales</taxon>
        <taxon>Hyaloscyphaceae</taxon>
        <taxon>Hyaloscypha</taxon>
        <taxon>Hyaloscypha bicolor</taxon>
    </lineage>
</organism>
<keyword evidence="1" id="KW-0472">Membrane</keyword>
<keyword evidence="1" id="KW-1133">Transmembrane helix</keyword>
<dbReference type="PANTHER" id="PTHR35395:SF1">
    <property type="entry name" value="DUF6536 DOMAIN-CONTAINING PROTEIN"/>
    <property type="match status" value="1"/>
</dbReference>
<dbReference type="EMBL" id="KZ613786">
    <property type="protein sequence ID" value="PMD61155.1"/>
    <property type="molecule type" value="Genomic_DNA"/>
</dbReference>
<dbReference type="Proteomes" id="UP000235371">
    <property type="component" value="Unassembled WGS sequence"/>
</dbReference>
<accession>A0A2J6TDP8</accession>
<protein>
    <recommendedName>
        <fullName evidence="2">DUF6536 domain-containing protein</fullName>
    </recommendedName>
</protein>
<keyword evidence="1" id="KW-0812">Transmembrane</keyword>
<dbReference type="STRING" id="1095630.A0A2J6TDP8"/>
<dbReference type="PANTHER" id="PTHR35395">
    <property type="entry name" value="DUF6536 DOMAIN-CONTAINING PROTEIN"/>
    <property type="match status" value="1"/>
</dbReference>
<evidence type="ECO:0000313" key="3">
    <source>
        <dbReference type="EMBL" id="PMD61155.1"/>
    </source>
</evidence>
<name>A0A2J6TDP8_9HELO</name>
<keyword evidence="4" id="KW-1185">Reference proteome</keyword>
<evidence type="ECO:0000256" key="1">
    <source>
        <dbReference type="SAM" id="Phobius"/>
    </source>
</evidence>
<proteinExistence type="predicted"/>
<dbReference type="InterPro" id="IPR046623">
    <property type="entry name" value="DUF6536"/>
</dbReference>
<reference evidence="3 4" key="1">
    <citation type="submission" date="2016-04" db="EMBL/GenBank/DDBJ databases">
        <title>A degradative enzymes factory behind the ericoid mycorrhizal symbiosis.</title>
        <authorList>
            <consortium name="DOE Joint Genome Institute"/>
            <person name="Martino E."/>
            <person name="Morin E."/>
            <person name="Grelet G."/>
            <person name="Kuo A."/>
            <person name="Kohler A."/>
            <person name="Daghino S."/>
            <person name="Barry K."/>
            <person name="Choi C."/>
            <person name="Cichocki N."/>
            <person name="Clum A."/>
            <person name="Copeland A."/>
            <person name="Hainaut M."/>
            <person name="Haridas S."/>
            <person name="Labutti K."/>
            <person name="Lindquist E."/>
            <person name="Lipzen A."/>
            <person name="Khouja H.-R."/>
            <person name="Murat C."/>
            <person name="Ohm R."/>
            <person name="Olson A."/>
            <person name="Spatafora J."/>
            <person name="Veneault-Fourrey C."/>
            <person name="Henrissat B."/>
            <person name="Grigoriev I."/>
            <person name="Martin F."/>
            <person name="Perotto S."/>
        </authorList>
    </citation>
    <scope>NUCLEOTIDE SEQUENCE [LARGE SCALE GENOMIC DNA]</scope>
    <source>
        <strain evidence="3 4">E</strain>
    </source>
</reference>
<evidence type="ECO:0000259" key="2">
    <source>
        <dbReference type="Pfam" id="PF20163"/>
    </source>
</evidence>
<dbReference type="GeneID" id="36596526"/>
<gene>
    <name evidence="3" type="ORF">K444DRAFT_719212</name>
</gene>
<feature type="domain" description="DUF6536" evidence="2">
    <location>
        <begin position="98"/>
        <end position="247"/>
    </location>
</feature>
<dbReference type="InParanoid" id="A0A2J6TDP8"/>
<dbReference type="AlphaFoldDB" id="A0A2J6TDP8"/>
<feature type="transmembrane region" description="Helical" evidence="1">
    <location>
        <begin position="97"/>
        <end position="121"/>
    </location>
</feature>